<sequence length="481" mass="56977">MSNLNKDILYLIFENLQYDLHTLYSCSMVNRLWCAIAIPILWRNPWLYHKIVSKRNLFNVIVPYLSDGMKQLITNKNIESPLFDYLSFGRSITVMAIDNILISIGSNLIHNQFLLLKREIYQLLLSKYSKVQYLNVVNTNHRFSEVYPLIELLTELVCDTIINPSYLCELGKICKSIQKIKIINKCTRFNYGIVELIKAQTNLKYFEWNDEFKEDVFREDLYEKVFSTLAKKKNVLNHLKVFFLYVYPYNYTLLFDGVLYKFDKLRSLLINCDDLHFTSEQSNKLKYPNLEILKIDYIKLNVASSVIKNSGGNIKEVILNNQDFVEWEENFSDDSLEFIRNICKYCPFIEYLSLALSTTDTHFIAFENLLKVCKNLQSLLIIFQSDHMYNDTIIGDKLLDILISSKTNLKEIRFFNNFNFSTTSLKKFFEKWRGRPALSMLTCDTTYQVDYYKNLFKIYENEGVIKKFEVIFEECLYIHNY</sequence>
<organism evidence="1 3">
    <name type="scientific">Rhizophagus irregularis (strain DAOM 197198w)</name>
    <name type="common">Glomus intraradices</name>
    <dbReference type="NCBI Taxonomy" id="1432141"/>
    <lineage>
        <taxon>Eukaryota</taxon>
        <taxon>Fungi</taxon>
        <taxon>Fungi incertae sedis</taxon>
        <taxon>Mucoromycota</taxon>
        <taxon>Glomeromycotina</taxon>
        <taxon>Glomeromycetes</taxon>
        <taxon>Glomerales</taxon>
        <taxon>Glomeraceae</taxon>
        <taxon>Rhizophagus</taxon>
    </lineage>
</organism>
<dbReference type="AlphaFoldDB" id="A0A015L9K6"/>
<dbReference type="Proteomes" id="UP000022910">
    <property type="component" value="Unassembled WGS sequence"/>
</dbReference>
<evidence type="ECO:0008006" key="4">
    <source>
        <dbReference type="Google" id="ProtNLM"/>
    </source>
</evidence>
<gene>
    <name evidence="2" type="ORF">RirG_009010</name>
    <name evidence="1" type="ORF">RirG_033640</name>
</gene>
<keyword evidence="3" id="KW-1185">Reference proteome</keyword>
<dbReference type="EMBL" id="JEMT01012258">
    <property type="protein sequence ID" value="EXX76379.1"/>
    <property type="molecule type" value="Genomic_DNA"/>
</dbReference>
<evidence type="ECO:0000313" key="3">
    <source>
        <dbReference type="Proteomes" id="UP000022910"/>
    </source>
</evidence>
<name>A0A015L9K6_RHIIW</name>
<evidence type="ECO:0000313" key="2">
    <source>
        <dbReference type="EMBL" id="EXX79085.1"/>
    </source>
</evidence>
<dbReference type="Gene3D" id="3.80.10.10">
    <property type="entry name" value="Ribonuclease Inhibitor"/>
    <property type="match status" value="1"/>
</dbReference>
<dbReference type="OrthoDB" id="2451703at2759"/>
<dbReference type="EMBL" id="JEMT01005856">
    <property type="protein sequence ID" value="EXX79085.1"/>
    <property type="molecule type" value="Genomic_DNA"/>
</dbReference>
<accession>A0A015L9K6</accession>
<reference evidence="1 3" key="1">
    <citation type="submission" date="2014-02" db="EMBL/GenBank/DDBJ databases">
        <title>Single nucleus genome sequencing reveals high similarity among nuclei of an endomycorrhizal fungus.</title>
        <authorList>
            <person name="Lin K."/>
            <person name="Geurts R."/>
            <person name="Zhang Z."/>
            <person name="Limpens E."/>
            <person name="Saunders D.G."/>
            <person name="Mu D."/>
            <person name="Pang E."/>
            <person name="Cao H."/>
            <person name="Cha H."/>
            <person name="Lin T."/>
            <person name="Zhou Q."/>
            <person name="Shang Y."/>
            <person name="Li Y."/>
            <person name="Ivanov S."/>
            <person name="Sharma T."/>
            <person name="Velzen R.V."/>
            <person name="Ruijter N.D."/>
            <person name="Aanen D.K."/>
            <person name="Win J."/>
            <person name="Kamoun S."/>
            <person name="Bisseling T."/>
            <person name="Huang S."/>
        </authorList>
    </citation>
    <scope>NUCLEOTIDE SEQUENCE [LARGE SCALE GENOMIC DNA]</scope>
    <source>
        <strain evidence="1">DAOM 197198w</strain>
        <strain evidence="3">DAOM197198w</strain>
    </source>
</reference>
<protein>
    <recommendedName>
        <fullName evidence="4">F-box domain-containing protein</fullName>
    </recommendedName>
</protein>
<evidence type="ECO:0000313" key="1">
    <source>
        <dbReference type="EMBL" id="EXX76379.1"/>
    </source>
</evidence>
<comment type="caution">
    <text evidence="1">The sequence shown here is derived from an EMBL/GenBank/DDBJ whole genome shotgun (WGS) entry which is preliminary data.</text>
</comment>
<dbReference type="InterPro" id="IPR032675">
    <property type="entry name" value="LRR_dom_sf"/>
</dbReference>
<proteinExistence type="predicted"/>
<dbReference type="HOGENOM" id="CLU_028913_8_1_1"/>